<dbReference type="STRING" id="1230097.A0A423XL67"/>
<evidence type="ECO:0000313" key="2">
    <source>
        <dbReference type="EMBL" id="ROW17131.1"/>
    </source>
</evidence>
<feature type="compositionally biased region" description="Polar residues" evidence="1">
    <location>
        <begin position="1"/>
        <end position="13"/>
    </location>
</feature>
<feature type="compositionally biased region" description="Basic and acidic residues" evidence="1">
    <location>
        <begin position="100"/>
        <end position="122"/>
    </location>
</feature>
<dbReference type="AlphaFoldDB" id="A0A423XL67"/>
<gene>
    <name evidence="2" type="ORF">VPNG_01379</name>
</gene>
<dbReference type="EMBL" id="LKEB01000003">
    <property type="protein sequence ID" value="ROW17131.1"/>
    <property type="molecule type" value="Genomic_DNA"/>
</dbReference>
<feature type="compositionally biased region" description="Basic and acidic residues" evidence="1">
    <location>
        <begin position="14"/>
        <end position="55"/>
    </location>
</feature>
<proteinExistence type="predicted"/>
<accession>A0A423XL67</accession>
<dbReference type="InParanoid" id="A0A423XL67"/>
<dbReference type="OrthoDB" id="3539922at2759"/>
<organism evidence="2 3">
    <name type="scientific">Cytospora leucostoma</name>
    <dbReference type="NCBI Taxonomy" id="1230097"/>
    <lineage>
        <taxon>Eukaryota</taxon>
        <taxon>Fungi</taxon>
        <taxon>Dikarya</taxon>
        <taxon>Ascomycota</taxon>
        <taxon>Pezizomycotina</taxon>
        <taxon>Sordariomycetes</taxon>
        <taxon>Sordariomycetidae</taxon>
        <taxon>Diaporthales</taxon>
        <taxon>Cytosporaceae</taxon>
        <taxon>Cytospora</taxon>
    </lineage>
</organism>
<feature type="region of interest" description="Disordered" evidence="1">
    <location>
        <begin position="1"/>
        <end position="124"/>
    </location>
</feature>
<sequence length="203" mass="22765">MVRFASSGQTSQWDGEREGPRGDKDSERDSSKKYRDRNSRGRNPREDSRGRDRRPVMPTRRSTYNDGDGSAEHFEDDDSYYRSRSSDNVTRRHRKGSRRPRSETRSAPTRERREQDRLEDSRKKRNQIIKAALTAGAFEAVRQRNKSGDWVGGKGVRVATAALSAAAIDAGFDKNPNRGALGNIIKSTIGGVIVDKIANGGKR</sequence>
<reference evidence="2 3" key="1">
    <citation type="submission" date="2015-09" db="EMBL/GenBank/DDBJ databases">
        <title>Host preference determinants of Valsa canker pathogens revealed by comparative genomics.</title>
        <authorList>
            <person name="Yin Z."/>
            <person name="Huang L."/>
        </authorList>
    </citation>
    <scope>NUCLEOTIDE SEQUENCE [LARGE SCALE GENOMIC DNA]</scope>
    <source>
        <strain evidence="2 3">SXYLt</strain>
    </source>
</reference>
<comment type="caution">
    <text evidence="2">The sequence shown here is derived from an EMBL/GenBank/DDBJ whole genome shotgun (WGS) entry which is preliminary data.</text>
</comment>
<name>A0A423XL67_9PEZI</name>
<keyword evidence="3" id="KW-1185">Reference proteome</keyword>
<dbReference type="Proteomes" id="UP000285146">
    <property type="component" value="Unassembled WGS sequence"/>
</dbReference>
<evidence type="ECO:0000256" key="1">
    <source>
        <dbReference type="SAM" id="MobiDB-lite"/>
    </source>
</evidence>
<evidence type="ECO:0000313" key="3">
    <source>
        <dbReference type="Proteomes" id="UP000285146"/>
    </source>
</evidence>
<protein>
    <submittedName>
        <fullName evidence="2">Uncharacterized protein</fullName>
    </submittedName>
</protein>